<dbReference type="FunCoup" id="T1FND4">
    <property type="interactions" value="939"/>
</dbReference>
<dbReference type="RefSeq" id="XP_009023646.1">
    <property type="nucleotide sequence ID" value="XM_009025398.1"/>
</dbReference>
<sequence length="453" mass="49756">MKSVARRFASALKSKYSSQAALKSAPTKPSLAPQDVKISHLPNGVVVASVENLSPVTRVAVLYNAGCRYEDYDNQGVTNYLRMLATQSTKKATGFGISRTIQQIGGNITCTTNREQVIYSVEALRSHLEEALTNLDYVANATALKPWEISDIKPHLILERDHFEQCLDAKLIEHLHRAAYRDTLGQSLYISRDKIGSITECQLQEFVSSHYVSHNAAVVGIGLDHEQLLHYAKNFHFVQGKPPTPQKAVYHRGEIREDIKTKYSYVACVTEGLGFASPDMLPLSLLQHCIGIGPSVKYSSNQVSKLYKAASAAATGPFAVSCINTNYSDSGLFGLNLVSEAKDSRKILKALFSVMNQAAKGKITDAEVQKAKNHLKATLHQYNENSTEALEWLGIEVLLSGQYLTQKQLDSAIDKISLDDVVKVAKKVITGKPCVAAVGNLSHTPYLDELFTQ</sequence>
<dbReference type="InParanoid" id="T1FND4"/>
<reference evidence="7" key="3">
    <citation type="submission" date="2015-06" db="UniProtKB">
        <authorList>
            <consortium name="EnsemblMetazoa"/>
        </authorList>
    </citation>
    <scope>IDENTIFICATION</scope>
</reference>
<evidence type="ECO:0000259" key="4">
    <source>
        <dbReference type="Pfam" id="PF00675"/>
    </source>
</evidence>
<evidence type="ECO:0000256" key="3">
    <source>
        <dbReference type="ARBA" id="ARBA00023128"/>
    </source>
</evidence>
<evidence type="ECO:0000313" key="8">
    <source>
        <dbReference type="Proteomes" id="UP000015101"/>
    </source>
</evidence>
<dbReference type="Pfam" id="PF00675">
    <property type="entry name" value="Peptidase_M16"/>
    <property type="match status" value="1"/>
</dbReference>
<dbReference type="GO" id="GO:0005739">
    <property type="term" value="C:mitochondrion"/>
    <property type="evidence" value="ECO:0000318"/>
    <property type="project" value="GO_Central"/>
</dbReference>
<dbReference type="PANTHER" id="PTHR11851">
    <property type="entry name" value="METALLOPROTEASE"/>
    <property type="match status" value="1"/>
</dbReference>
<dbReference type="EnsemblMetazoa" id="HelroT185865">
    <property type="protein sequence ID" value="HelroP185865"/>
    <property type="gene ID" value="HelroG185865"/>
</dbReference>
<dbReference type="CTD" id="20210331"/>
<evidence type="ECO:0000256" key="2">
    <source>
        <dbReference type="ARBA" id="ARBA00022946"/>
    </source>
</evidence>
<keyword evidence="2" id="KW-0809">Transit peptide</keyword>
<feature type="domain" description="Peptidase M16 C-terminal" evidence="5">
    <location>
        <begin position="198"/>
        <end position="374"/>
    </location>
</feature>
<accession>T1FND4</accession>
<dbReference type="Pfam" id="PF05193">
    <property type="entry name" value="Peptidase_M16_C"/>
    <property type="match status" value="1"/>
</dbReference>
<dbReference type="HOGENOM" id="CLU_009902_0_0_1"/>
<dbReference type="Gene3D" id="3.30.830.10">
    <property type="entry name" value="Metalloenzyme, LuxS/M16 peptidase-like"/>
    <property type="match status" value="2"/>
</dbReference>
<dbReference type="GO" id="GO:0016020">
    <property type="term" value="C:membrane"/>
    <property type="evidence" value="ECO:0007669"/>
    <property type="project" value="UniProtKB-ARBA"/>
</dbReference>
<dbReference type="EMBL" id="KB097182">
    <property type="protein sequence ID" value="ESN98311.1"/>
    <property type="molecule type" value="Genomic_DNA"/>
</dbReference>
<dbReference type="GO" id="GO:0046872">
    <property type="term" value="F:metal ion binding"/>
    <property type="evidence" value="ECO:0007669"/>
    <property type="project" value="InterPro"/>
</dbReference>
<dbReference type="InterPro" id="IPR007863">
    <property type="entry name" value="Peptidase_M16_C"/>
</dbReference>
<evidence type="ECO:0000313" key="6">
    <source>
        <dbReference type="EMBL" id="ESN98311.1"/>
    </source>
</evidence>
<dbReference type="FunFam" id="3.30.830.10:FF:000021">
    <property type="entry name" value="Cytochrome b-c1 complex subunit 2"/>
    <property type="match status" value="1"/>
</dbReference>
<gene>
    <name evidence="7" type="primary">20210331</name>
    <name evidence="6" type="ORF">HELRODRAFT_185865</name>
</gene>
<dbReference type="InterPro" id="IPR050361">
    <property type="entry name" value="MPP/UQCRC_Complex"/>
</dbReference>
<keyword evidence="8" id="KW-1185">Reference proteome</keyword>
<dbReference type="OrthoDB" id="6369905at2759"/>
<dbReference type="STRING" id="6412.T1FND4"/>
<dbReference type="InterPro" id="IPR011249">
    <property type="entry name" value="Metalloenz_LuxS/M16"/>
</dbReference>
<evidence type="ECO:0000313" key="7">
    <source>
        <dbReference type="EnsemblMetazoa" id="HelroP185865"/>
    </source>
</evidence>
<comment type="subcellular location">
    <subcellularLocation>
        <location evidence="1">Mitochondrion</location>
    </subcellularLocation>
</comment>
<protein>
    <submittedName>
        <fullName evidence="6 7">Uncharacterized protein</fullName>
    </submittedName>
</protein>
<dbReference type="EMBL" id="AMQM01005963">
    <property type="status" value="NOT_ANNOTATED_CDS"/>
    <property type="molecule type" value="Genomic_DNA"/>
</dbReference>
<dbReference type="eggNOG" id="KOG2583">
    <property type="taxonomic scope" value="Eukaryota"/>
</dbReference>
<name>T1FND4_HELRO</name>
<dbReference type="Proteomes" id="UP000015101">
    <property type="component" value="Unassembled WGS sequence"/>
</dbReference>
<dbReference type="OMA" id="APKFALY"/>
<dbReference type="FunFam" id="3.30.830.10:FF:000039">
    <property type="entry name" value="Ubiquinol-cytochrome c reductase core subunit 2"/>
    <property type="match status" value="1"/>
</dbReference>
<reference evidence="8" key="1">
    <citation type="submission" date="2012-12" db="EMBL/GenBank/DDBJ databases">
        <authorList>
            <person name="Hellsten U."/>
            <person name="Grimwood J."/>
            <person name="Chapman J.A."/>
            <person name="Shapiro H."/>
            <person name="Aerts A."/>
            <person name="Otillar R.P."/>
            <person name="Terry A.Y."/>
            <person name="Boore J.L."/>
            <person name="Simakov O."/>
            <person name="Marletaz F."/>
            <person name="Cho S.-J."/>
            <person name="Edsinger-Gonzales E."/>
            <person name="Havlak P."/>
            <person name="Kuo D.-H."/>
            <person name="Larsson T."/>
            <person name="Lv J."/>
            <person name="Arendt D."/>
            <person name="Savage R."/>
            <person name="Osoegawa K."/>
            <person name="de Jong P."/>
            <person name="Lindberg D.R."/>
            <person name="Seaver E.C."/>
            <person name="Weisblat D.A."/>
            <person name="Putnam N.H."/>
            <person name="Grigoriev I.V."/>
            <person name="Rokhsar D.S."/>
        </authorList>
    </citation>
    <scope>NUCLEOTIDE SEQUENCE</scope>
</reference>
<dbReference type="InterPro" id="IPR011765">
    <property type="entry name" value="Pept_M16_N"/>
</dbReference>
<keyword evidence="3" id="KW-0496">Mitochondrion</keyword>
<feature type="domain" description="Peptidase M16 N-terminal" evidence="4">
    <location>
        <begin position="47"/>
        <end position="189"/>
    </location>
</feature>
<evidence type="ECO:0000259" key="5">
    <source>
        <dbReference type="Pfam" id="PF05193"/>
    </source>
</evidence>
<dbReference type="AlphaFoldDB" id="T1FND4"/>
<dbReference type="GeneID" id="20210331"/>
<dbReference type="KEGG" id="hro:HELRODRAFT_185865"/>
<organism evidence="7 8">
    <name type="scientific">Helobdella robusta</name>
    <name type="common">Californian leech</name>
    <dbReference type="NCBI Taxonomy" id="6412"/>
    <lineage>
        <taxon>Eukaryota</taxon>
        <taxon>Metazoa</taxon>
        <taxon>Spiralia</taxon>
        <taxon>Lophotrochozoa</taxon>
        <taxon>Annelida</taxon>
        <taxon>Clitellata</taxon>
        <taxon>Hirudinea</taxon>
        <taxon>Rhynchobdellida</taxon>
        <taxon>Glossiphoniidae</taxon>
        <taxon>Helobdella</taxon>
    </lineage>
</organism>
<reference evidence="6 8" key="2">
    <citation type="journal article" date="2013" name="Nature">
        <title>Insights into bilaterian evolution from three spiralian genomes.</title>
        <authorList>
            <person name="Simakov O."/>
            <person name="Marletaz F."/>
            <person name="Cho S.J."/>
            <person name="Edsinger-Gonzales E."/>
            <person name="Havlak P."/>
            <person name="Hellsten U."/>
            <person name="Kuo D.H."/>
            <person name="Larsson T."/>
            <person name="Lv J."/>
            <person name="Arendt D."/>
            <person name="Savage R."/>
            <person name="Osoegawa K."/>
            <person name="de Jong P."/>
            <person name="Grimwood J."/>
            <person name="Chapman J.A."/>
            <person name="Shapiro H."/>
            <person name="Aerts A."/>
            <person name="Otillar R.P."/>
            <person name="Terry A.Y."/>
            <person name="Boore J.L."/>
            <person name="Grigoriev I.V."/>
            <person name="Lindberg D.R."/>
            <person name="Seaver E.C."/>
            <person name="Weisblat D.A."/>
            <person name="Putnam N.H."/>
            <person name="Rokhsar D.S."/>
        </authorList>
    </citation>
    <scope>NUCLEOTIDE SEQUENCE</scope>
</reference>
<dbReference type="SUPFAM" id="SSF63411">
    <property type="entry name" value="LuxS/MPP-like metallohydrolase"/>
    <property type="match status" value="2"/>
</dbReference>
<proteinExistence type="predicted"/>
<dbReference type="PANTHER" id="PTHR11851:SF226">
    <property type="entry name" value="CYTOCHROME B-C1 COMPLEX SUBUNIT 2, MITOCHONDRIAL"/>
    <property type="match status" value="1"/>
</dbReference>
<evidence type="ECO:0000256" key="1">
    <source>
        <dbReference type="ARBA" id="ARBA00004173"/>
    </source>
</evidence>